<dbReference type="Proteomes" id="UP001432146">
    <property type="component" value="Unassembled WGS sequence"/>
</dbReference>
<dbReference type="SUPFAM" id="SSF56219">
    <property type="entry name" value="DNase I-like"/>
    <property type="match status" value="1"/>
</dbReference>
<sequence>MEIPPPPPLRMLVAGQGYIIITWGNTIVIGVYAPPRWTTEKFENTLQEIDTQLRNIDDSAQLIIAGDFNAKSPMWGIYRIDERGRILMEWTAEHNVYLINNERVSTCYRWGGESVVDLSGQLWI</sequence>
<dbReference type="AlphaFoldDB" id="A0AAW0ZGG2"/>
<feature type="transmembrane region" description="Helical" evidence="1">
    <location>
        <begin position="12"/>
        <end position="33"/>
    </location>
</feature>
<protein>
    <recommendedName>
        <fullName evidence="2">Endonuclease/exonuclease/phosphatase domain-containing protein</fullName>
    </recommendedName>
</protein>
<dbReference type="InterPro" id="IPR005135">
    <property type="entry name" value="Endo/exonuclease/phosphatase"/>
</dbReference>
<dbReference type="Pfam" id="PF14529">
    <property type="entry name" value="Exo_endo_phos_2"/>
    <property type="match status" value="1"/>
</dbReference>
<evidence type="ECO:0000313" key="3">
    <source>
        <dbReference type="EMBL" id="KAK9296720.1"/>
    </source>
</evidence>
<dbReference type="EMBL" id="JAWNGG020000205">
    <property type="protein sequence ID" value="KAK9296720.1"/>
    <property type="molecule type" value="Genomic_DNA"/>
</dbReference>
<evidence type="ECO:0000313" key="4">
    <source>
        <dbReference type="Proteomes" id="UP001432146"/>
    </source>
</evidence>
<keyword evidence="1" id="KW-1133">Transmembrane helix</keyword>
<feature type="domain" description="Endonuclease/exonuclease/phosphatase" evidence="2">
    <location>
        <begin position="28"/>
        <end position="118"/>
    </location>
</feature>
<keyword evidence="1" id="KW-0472">Membrane</keyword>
<dbReference type="InterPro" id="IPR036691">
    <property type="entry name" value="Endo/exonu/phosph_ase_sf"/>
</dbReference>
<comment type="caution">
    <text evidence="3">The sequence shown here is derived from an EMBL/GenBank/DDBJ whole genome shotgun (WGS) entry which is preliminary data.</text>
</comment>
<evidence type="ECO:0000256" key="1">
    <source>
        <dbReference type="SAM" id="Phobius"/>
    </source>
</evidence>
<reference evidence="3 4" key="1">
    <citation type="submission" date="2024-05" db="EMBL/GenBank/DDBJ databases">
        <title>The nuclear and mitochondrial genome assemblies of Tetragonisca angustula (Apidae: Meliponini), a tiny yet remarkable pollinator in the Neotropics.</title>
        <authorList>
            <person name="Ferrari R."/>
            <person name="Ricardo P.C."/>
            <person name="Dias F.C."/>
            <person name="Araujo N.S."/>
            <person name="Soares D.O."/>
            <person name="Zhou Q.-S."/>
            <person name="Zhu C.-D."/>
            <person name="Coutinho L."/>
            <person name="Airas M.C."/>
            <person name="Batista T.M."/>
        </authorList>
    </citation>
    <scope>NUCLEOTIDE SEQUENCE [LARGE SCALE GENOMIC DNA]</scope>
    <source>
        <strain evidence="3">ASF017062</strain>
        <tissue evidence="3">Abdomen</tissue>
    </source>
</reference>
<keyword evidence="1" id="KW-0812">Transmembrane</keyword>
<organism evidence="3 4">
    <name type="scientific">Tetragonisca angustula</name>
    <dbReference type="NCBI Taxonomy" id="166442"/>
    <lineage>
        <taxon>Eukaryota</taxon>
        <taxon>Metazoa</taxon>
        <taxon>Ecdysozoa</taxon>
        <taxon>Arthropoda</taxon>
        <taxon>Hexapoda</taxon>
        <taxon>Insecta</taxon>
        <taxon>Pterygota</taxon>
        <taxon>Neoptera</taxon>
        <taxon>Endopterygota</taxon>
        <taxon>Hymenoptera</taxon>
        <taxon>Apocrita</taxon>
        <taxon>Aculeata</taxon>
        <taxon>Apoidea</taxon>
        <taxon>Anthophila</taxon>
        <taxon>Apidae</taxon>
        <taxon>Tetragonisca</taxon>
    </lineage>
</organism>
<dbReference type="Gene3D" id="3.60.10.10">
    <property type="entry name" value="Endonuclease/exonuclease/phosphatase"/>
    <property type="match status" value="1"/>
</dbReference>
<name>A0AAW0ZGG2_9HYME</name>
<dbReference type="GO" id="GO:0003824">
    <property type="term" value="F:catalytic activity"/>
    <property type="evidence" value="ECO:0007669"/>
    <property type="project" value="InterPro"/>
</dbReference>
<gene>
    <name evidence="3" type="ORF">QLX08_009334</name>
</gene>
<keyword evidence="4" id="KW-1185">Reference proteome</keyword>
<evidence type="ECO:0000259" key="2">
    <source>
        <dbReference type="Pfam" id="PF14529"/>
    </source>
</evidence>
<proteinExistence type="predicted"/>
<accession>A0AAW0ZGG2</accession>